<keyword evidence="2" id="KW-1185">Reference proteome</keyword>
<evidence type="ECO:0000313" key="2">
    <source>
        <dbReference type="Proteomes" id="UP000653127"/>
    </source>
</evidence>
<proteinExistence type="predicted"/>
<accession>A0A926E1A8</accession>
<gene>
    <name evidence="1" type="ORF">H8711_13635</name>
</gene>
<organism evidence="1 2">
    <name type="scientific">Ligaoa zhengdingensis</name>
    <dbReference type="NCBI Taxonomy" id="2763658"/>
    <lineage>
        <taxon>Bacteria</taxon>
        <taxon>Bacillati</taxon>
        <taxon>Bacillota</taxon>
        <taxon>Clostridia</taxon>
        <taxon>Eubacteriales</taxon>
        <taxon>Oscillospiraceae</taxon>
        <taxon>Ligaoa</taxon>
    </lineage>
</organism>
<evidence type="ECO:0000313" key="1">
    <source>
        <dbReference type="EMBL" id="MBC8547946.1"/>
    </source>
</evidence>
<sequence length="112" mass="12483">MQIIGTDIQMIRGDTESLSVRMVEDGAQVSFEAGDTLYFTVKYNPDDTEKLLQKVITEFPGSEAVIHIAPEDTKPLLFGDYYYDLQLTRADGTVTTIIPPSTFGVLPEVTYE</sequence>
<dbReference type="Proteomes" id="UP000653127">
    <property type="component" value="Unassembled WGS sequence"/>
</dbReference>
<comment type="caution">
    <text evidence="1">The sequence shown here is derived from an EMBL/GenBank/DDBJ whole genome shotgun (WGS) entry which is preliminary data.</text>
</comment>
<protein>
    <submittedName>
        <fullName evidence="1">Uncharacterized protein</fullName>
    </submittedName>
</protein>
<dbReference type="RefSeq" id="WP_249283882.1">
    <property type="nucleotide sequence ID" value="NZ_JACRST010000073.1"/>
</dbReference>
<reference evidence="1" key="1">
    <citation type="submission" date="2020-08" db="EMBL/GenBank/DDBJ databases">
        <title>Genome public.</title>
        <authorList>
            <person name="Liu C."/>
            <person name="Sun Q."/>
        </authorList>
    </citation>
    <scope>NUCLEOTIDE SEQUENCE</scope>
    <source>
        <strain evidence="1">NSJ-31</strain>
    </source>
</reference>
<dbReference type="AlphaFoldDB" id="A0A926E1A8"/>
<name>A0A926E1A8_9FIRM</name>
<dbReference type="EMBL" id="JACRST010000073">
    <property type="protein sequence ID" value="MBC8547946.1"/>
    <property type="molecule type" value="Genomic_DNA"/>
</dbReference>